<dbReference type="PANTHER" id="PTHR46558">
    <property type="entry name" value="TRACRIPTIONAL REGULATORY PROTEIN-RELATED-RELATED"/>
    <property type="match status" value="1"/>
</dbReference>
<dbReference type="InterPro" id="IPR001387">
    <property type="entry name" value="Cro/C1-type_HTH"/>
</dbReference>
<dbReference type="Proteomes" id="UP000300879">
    <property type="component" value="Chromosome"/>
</dbReference>
<dbReference type="InterPro" id="IPR010982">
    <property type="entry name" value="Lambda_DNA-bd_dom_sf"/>
</dbReference>
<keyword evidence="4" id="KW-1185">Reference proteome</keyword>
<dbReference type="SUPFAM" id="SSF47413">
    <property type="entry name" value="lambda repressor-like DNA-binding domains"/>
    <property type="match status" value="1"/>
</dbReference>
<dbReference type="AlphaFoldDB" id="A0A4P8XPE0"/>
<sequence length="113" mass="13035">MLNDIGHKIKCIRKENNLNQVQFAKSIGISQGNLSEIEMGNSNPSAETLISIRTQYNVNLNWLLTGVDTDDGVTYVEEIEKNLIDVFRNLDDYHKNEIVEIIRLKLRLRSLLY</sequence>
<dbReference type="EMBL" id="CP040396">
    <property type="protein sequence ID" value="QCT04353.1"/>
    <property type="molecule type" value="Genomic_DNA"/>
</dbReference>
<proteinExistence type="predicted"/>
<dbReference type="KEGG" id="palo:E6C60_3643"/>
<dbReference type="RefSeq" id="WP_138227074.1">
    <property type="nucleotide sequence ID" value="NZ_CP040396.1"/>
</dbReference>
<gene>
    <name evidence="3" type="ORF">E6C60_3643</name>
</gene>
<dbReference type="PROSITE" id="PS50943">
    <property type="entry name" value="HTH_CROC1"/>
    <property type="match status" value="1"/>
</dbReference>
<accession>A0A4P8XPE0</accession>
<dbReference type="CDD" id="cd00093">
    <property type="entry name" value="HTH_XRE"/>
    <property type="match status" value="1"/>
</dbReference>
<feature type="domain" description="HTH cro/C1-type" evidence="2">
    <location>
        <begin position="9"/>
        <end position="63"/>
    </location>
</feature>
<dbReference type="GO" id="GO:0003677">
    <property type="term" value="F:DNA binding"/>
    <property type="evidence" value="ECO:0007669"/>
    <property type="project" value="UniProtKB-KW"/>
</dbReference>
<evidence type="ECO:0000259" key="2">
    <source>
        <dbReference type="PROSITE" id="PS50943"/>
    </source>
</evidence>
<evidence type="ECO:0000313" key="4">
    <source>
        <dbReference type="Proteomes" id="UP000300879"/>
    </source>
</evidence>
<dbReference type="PANTHER" id="PTHR46558:SF4">
    <property type="entry name" value="DNA-BIDING PHAGE PROTEIN"/>
    <property type="match status" value="1"/>
</dbReference>
<evidence type="ECO:0000313" key="3">
    <source>
        <dbReference type="EMBL" id="QCT04353.1"/>
    </source>
</evidence>
<keyword evidence="1" id="KW-0238">DNA-binding</keyword>
<reference evidence="3 4" key="1">
    <citation type="submission" date="2019-05" db="EMBL/GenBank/DDBJ databases">
        <authorList>
            <person name="Chen C."/>
        </authorList>
    </citation>
    <scope>NUCLEOTIDE SEQUENCE [LARGE SCALE GENOMIC DNA]</scope>
    <source>
        <strain evidence="3 4">HB172198</strain>
    </source>
</reference>
<organism evidence="3 4">
    <name type="scientific">Paenibacillus algicola</name>
    <dbReference type="NCBI Taxonomy" id="2565926"/>
    <lineage>
        <taxon>Bacteria</taxon>
        <taxon>Bacillati</taxon>
        <taxon>Bacillota</taxon>
        <taxon>Bacilli</taxon>
        <taxon>Bacillales</taxon>
        <taxon>Paenibacillaceae</taxon>
        <taxon>Paenibacillus</taxon>
    </lineage>
</organism>
<dbReference type="Pfam" id="PF12844">
    <property type="entry name" value="HTH_19"/>
    <property type="match status" value="1"/>
</dbReference>
<evidence type="ECO:0000256" key="1">
    <source>
        <dbReference type="ARBA" id="ARBA00023125"/>
    </source>
</evidence>
<dbReference type="SMART" id="SM00530">
    <property type="entry name" value="HTH_XRE"/>
    <property type="match status" value="1"/>
</dbReference>
<protein>
    <recommendedName>
        <fullName evidence="2">HTH cro/C1-type domain-containing protein</fullName>
    </recommendedName>
</protein>
<name>A0A4P8XPE0_9BACL</name>
<dbReference type="OrthoDB" id="2003870at2"/>
<dbReference type="Gene3D" id="1.10.260.40">
    <property type="entry name" value="lambda repressor-like DNA-binding domains"/>
    <property type="match status" value="1"/>
</dbReference>